<evidence type="ECO:0000313" key="2">
    <source>
        <dbReference type="Proteomes" id="UP000011885"/>
    </source>
</evidence>
<evidence type="ECO:0000313" key="1">
    <source>
        <dbReference type="EMBL" id="EMI54554.1"/>
    </source>
</evidence>
<gene>
    <name evidence="1" type="ORF">RSSM_04025</name>
</gene>
<proteinExistence type="predicted"/>
<dbReference type="AlphaFoldDB" id="M5TZT4"/>
<name>M5TZT4_9BACT</name>
<dbReference type="PATRIC" id="fig|1263870.3.peg.4259"/>
<dbReference type="Proteomes" id="UP000011885">
    <property type="component" value="Unassembled WGS sequence"/>
</dbReference>
<comment type="caution">
    <text evidence="1">The sequence shown here is derived from an EMBL/GenBank/DDBJ whole genome shotgun (WGS) entry which is preliminary data.</text>
</comment>
<accession>M5TZT4</accession>
<keyword evidence="2" id="KW-1185">Reference proteome</keyword>
<organism evidence="1 2">
    <name type="scientific">Rhodopirellula sallentina SM41</name>
    <dbReference type="NCBI Taxonomy" id="1263870"/>
    <lineage>
        <taxon>Bacteria</taxon>
        <taxon>Pseudomonadati</taxon>
        <taxon>Planctomycetota</taxon>
        <taxon>Planctomycetia</taxon>
        <taxon>Pirellulales</taxon>
        <taxon>Pirellulaceae</taxon>
        <taxon>Rhodopirellula</taxon>
    </lineage>
</organism>
<dbReference type="EMBL" id="ANOH01000274">
    <property type="protein sequence ID" value="EMI54554.1"/>
    <property type="molecule type" value="Genomic_DNA"/>
</dbReference>
<protein>
    <submittedName>
        <fullName evidence="1">Signal peptide protein</fullName>
    </submittedName>
</protein>
<reference evidence="1 2" key="1">
    <citation type="journal article" date="2013" name="Mar. Genomics">
        <title>Expression of sulfatases in Rhodopirellula baltica and the diversity of sulfatases in the genus Rhodopirellula.</title>
        <authorList>
            <person name="Wegner C.E."/>
            <person name="Richter-Heitmann T."/>
            <person name="Klindworth A."/>
            <person name="Klockow C."/>
            <person name="Richter M."/>
            <person name="Achstetter T."/>
            <person name="Glockner F.O."/>
            <person name="Harder J."/>
        </authorList>
    </citation>
    <scope>NUCLEOTIDE SEQUENCE [LARGE SCALE GENOMIC DNA]</scope>
    <source>
        <strain evidence="1 2">SM41</strain>
    </source>
</reference>
<sequence>MVAMIDGCTLEIKRVLSAVVCLAILVQGSGKLSADGSAPKDSLPTTDRLRTETLVSRYLEELSDDSHSTRERAFTGLEEVASNLPAAERQAIVQMILNRSLLADFETQLAIERLVEHIRWASYQQMLDRLMDERPSESESAFGEVSADESPLATTWNEFASRAGGGREAKRAFHQIASAAGPDLQWPVLNSRVRSNRVDLVLMSQLGCMAPQTPQLFRPQSGRTYEQMTRTCLAKNVSLGAGTSARVIGRLIDRTVLENPYGWSLTERLHVALLYDRFEAADSLREEVMRCEHPLARDLAAAILASCRRPGARTKATHSLIRDTDTARLLSALEDRRVVCMAPEQLVGRPGRQLGNQTNHRRANEPKLDAARDRLRQKEHKNENRKNEAARLPMEMPAIIRTRVQDVAAWALVQGTDFDVRRHGMVGLQADPVWGTRLASIGFASEPERATFLEAVKRHQSAGEY</sequence>